<accession>L9YCC4</accession>
<dbReference type="AlphaFoldDB" id="L9YCC4"/>
<evidence type="ECO:0000313" key="2">
    <source>
        <dbReference type="EMBL" id="ELY71710.1"/>
    </source>
</evidence>
<evidence type="ECO:0000313" key="3">
    <source>
        <dbReference type="EMBL" id="PLK19534.1"/>
    </source>
</evidence>
<proteinExistence type="predicted"/>
<dbReference type="EMBL" id="PKKI01000047">
    <property type="protein sequence ID" value="PLK19534.1"/>
    <property type="molecule type" value="Genomic_DNA"/>
</dbReference>
<comment type="caution">
    <text evidence="2">The sequence shown here is derived from an EMBL/GenBank/DDBJ whole genome shotgun (WGS) entry which is preliminary data.</text>
</comment>
<protein>
    <submittedName>
        <fullName evidence="2">Uncharacterized protein</fullName>
    </submittedName>
</protein>
<dbReference type="EMBL" id="AOIC01000039">
    <property type="protein sequence ID" value="ELY71710.1"/>
    <property type="molecule type" value="Genomic_DNA"/>
</dbReference>
<dbReference type="Proteomes" id="UP000011613">
    <property type="component" value="Unassembled WGS sequence"/>
</dbReference>
<reference evidence="2 4" key="1">
    <citation type="journal article" date="2014" name="PLoS Genet.">
        <title>Phylogenetically driven sequencing of extremely halophilic archaea reveals strategies for static and dynamic osmo-response.</title>
        <authorList>
            <person name="Becker E.A."/>
            <person name="Seitzer P.M."/>
            <person name="Tritt A."/>
            <person name="Larsen D."/>
            <person name="Krusor M."/>
            <person name="Yao A.I."/>
            <person name="Wu D."/>
            <person name="Madern D."/>
            <person name="Eisen J.A."/>
            <person name="Darling A.E."/>
            <person name="Facciotti M.T."/>
        </authorList>
    </citation>
    <scope>NUCLEOTIDE SEQUENCE [LARGE SCALE GENOMIC DNA]</scope>
    <source>
        <strain evidence="2 4">SP2</strain>
    </source>
</reference>
<name>L9YCC4_NATGS</name>
<dbReference type="Proteomes" id="UP000234484">
    <property type="component" value="Unassembled WGS sequence"/>
</dbReference>
<organism evidence="2 4">
    <name type="scientific">Natronobacterium gregoryi (strain ATCC 43098 / DSM 3393 / CCM 3738 / CIP 104747 / IAM 13177 / JCM 8860 / NBRC 102187 / NCIMB 2189 / SP2)</name>
    <dbReference type="NCBI Taxonomy" id="797304"/>
    <lineage>
        <taxon>Archaea</taxon>
        <taxon>Methanobacteriati</taxon>
        <taxon>Methanobacteriota</taxon>
        <taxon>Stenosarchaea group</taxon>
        <taxon>Halobacteria</taxon>
        <taxon>Halobacteriales</taxon>
        <taxon>Natrialbaceae</taxon>
        <taxon>Natronobacterium</taxon>
    </lineage>
</organism>
<feature type="compositionally biased region" description="Acidic residues" evidence="1">
    <location>
        <begin position="18"/>
        <end position="27"/>
    </location>
</feature>
<reference evidence="3 5" key="2">
    <citation type="submission" date="2017-12" db="EMBL/GenBank/DDBJ databases">
        <title>The characterization of oligonucleotides binding to NgAgo.</title>
        <authorList>
            <person name="Jiang L."/>
            <person name="He B."/>
            <person name="Kang J."/>
            <person name="Yu M."/>
            <person name="Li N."/>
            <person name="Fang Y."/>
            <person name="Tang Z."/>
            <person name="Wu P."/>
            <person name="Yao P."/>
            <person name="Huang J."/>
        </authorList>
    </citation>
    <scope>NUCLEOTIDE SEQUENCE [LARGE SCALE GENOMIC DNA]</scope>
    <source>
        <strain evidence="3 5">SP2</strain>
        <tissue evidence="3">Freeze-dried powder thallus</tissue>
    </source>
</reference>
<sequence>MASWAASANGVKQGTDGLEGEVVDEVDNTVSTRTVDRERGSRRTPNSRLVRVAVAILVERLRAPIGRK</sequence>
<evidence type="ECO:0000256" key="1">
    <source>
        <dbReference type="SAM" id="MobiDB-lite"/>
    </source>
</evidence>
<feature type="region of interest" description="Disordered" evidence="1">
    <location>
        <begin position="1"/>
        <end position="45"/>
    </location>
</feature>
<evidence type="ECO:0000313" key="5">
    <source>
        <dbReference type="Proteomes" id="UP000234484"/>
    </source>
</evidence>
<evidence type="ECO:0000313" key="4">
    <source>
        <dbReference type="Proteomes" id="UP000011613"/>
    </source>
</evidence>
<gene>
    <name evidence="2" type="ORF">C490_04717</name>
    <name evidence="3" type="ORF">CYV19_14405</name>
</gene>